<feature type="region of interest" description="Disordered" evidence="2">
    <location>
        <begin position="1392"/>
        <end position="1423"/>
    </location>
</feature>
<feature type="region of interest" description="Disordered" evidence="2">
    <location>
        <begin position="1007"/>
        <end position="1056"/>
    </location>
</feature>
<feature type="region of interest" description="Disordered" evidence="2">
    <location>
        <begin position="1"/>
        <end position="86"/>
    </location>
</feature>
<dbReference type="SUPFAM" id="SSF48452">
    <property type="entry name" value="TPR-like"/>
    <property type="match status" value="3"/>
</dbReference>
<dbReference type="Gene3D" id="1.25.40.10">
    <property type="entry name" value="Tetratricopeptide repeat domain"/>
    <property type="match status" value="3"/>
</dbReference>
<feature type="compositionally biased region" description="Polar residues" evidence="2">
    <location>
        <begin position="76"/>
        <end position="86"/>
    </location>
</feature>
<gene>
    <name evidence="3" type="ORF">PV05_02847</name>
</gene>
<feature type="compositionally biased region" description="Polar residues" evidence="2">
    <location>
        <begin position="102"/>
        <end position="112"/>
    </location>
</feature>
<dbReference type="EMBL" id="KN847318">
    <property type="protein sequence ID" value="KIW58318.1"/>
    <property type="molecule type" value="Genomic_DNA"/>
</dbReference>
<feature type="repeat" description="TPR" evidence="1">
    <location>
        <begin position="1261"/>
        <end position="1294"/>
    </location>
</feature>
<dbReference type="RefSeq" id="XP_013318902.1">
    <property type="nucleotide sequence ID" value="XM_013463448.1"/>
</dbReference>
<dbReference type="PANTHER" id="PTHR23082">
    <property type="entry name" value="TRANSCRIPTION INITIATION FACTOR IIIC TFIIIC , POLYPEPTIDE 3-RELATED"/>
    <property type="match status" value="1"/>
</dbReference>
<dbReference type="PROSITE" id="PS50005">
    <property type="entry name" value="TPR"/>
    <property type="match status" value="1"/>
</dbReference>
<dbReference type="InterPro" id="IPR039340">
    <property type="entry name" value="Tfc4/TFIIIC-102/Sfc4"/>
</dbReference>
<evidence type="ECO:0008006" key="5">
    <source>
        <dbReference type="Google" id="ProtNLM"/>
    </source>
</evidence>
<dbReference type="GeneID" id="25324755"/>
<feature type="compositionally biased region" description="Basic residues" evidence="2">
    <location>
        <begin position="840"/>
        <end position="850"/>
    </location>
</feature>
<dbReference type="GO" id="GO:0000127">
    <property type="term" value="C:transcription factor TFIIIC complex"/>
    <property type="evidence" value="ECO:0007669"/>
    <property type="project" value="TreeGrafter"/>
</dbReference>
<feature type="region of interest" description="Disordered" evidence="2">
    <location>
        <begin position="256"/>
        <end position="370"/>
    </location>
</feature>
<protein>
    <recommendedName>
        <fullName evidence="5">TPR-like protein</fullName>
    </recommendedName>
</protein>
<dbReference type="HOGENOM" id="CLU_002391_0_2_1"/>
<name>A0A0D2ERG5_9EURO</name>
<evidence type="ECO:0000256" key="1">
    <source>
        <dbReference type="PROSITE-ProRule" id="PRU00339"/>
    </source>
</evidence>
<feature type="region of interest" description="Disordered" evidence="2">
    <location>
        <begin position="1210"/>
        <end position="1242"/>
    </location>
</feature>
<dbReference type="PANTHER" id="PTHR23082:SF0">
    <property type="entry name" value="GENERAL TRANSCRIPTION FACTOR 3C POLYPEPTIDE 3"/>
    <property type="match status" value="1"/>
</dbReference>
<feature type="compositionally biased region" description="Polar residues" evidence="2">
    <location>
        <begin position="908"/>
        <end position="917"/>
    </location>
</feature>
<feature type="compositionally biased region" description="Basic residues" evidence="2">
    <location>
        <begin position="344"/>
        <end position="354"/>
    </location>
</feature>
<feature type="compositionally biased region" description="Acidic residues" evidence="2">
    <location>
        <begin position="313"/>
        <end position="322"/>
    </location>
</feature>
<dbReference type="InterPro" id="IPR019734">
    <property type="entry name" value="TPR_rpt"/>
</dbReference>
<keyword evidence="4" id="KW-1185">Reference proteome</keyword>
<keyword evidence="1" id="KW-0802">TPR repeat</keyword>
<feature type="compositionally biased region" description="Polar residues" evidence="2">
    <location>
        <begin position="256"/>
        <end position="269"/>
    </location>
</feature>
<dbReference type="SMART" id="SM00028">
    <property type="entry name" value="TPR"/>
    <property type="match status" value="8"/>
</dbReference>
<sequence length="1458" mass="164765">MTNLNPTFSNTTNMEADKAGTEFNMASSGSSAQSSSSDGASPSTQSHPWVARSNFEPTQGSPQTAGPQLYEGYVPTPTSAMSSHQPLQPQAQGYIFMPPQTVRPNHQPVQQREPSHPHSGHMGQMNSQLPPQHAETPPFTHPQWTAPQGQSFGFPPFQPHHQQMRLVPPNPPHSFPQPGRLGRPFAPEYQYGHGPGYPQIPPQGMYSPYVQYRAFQTYQFPGHPQSSLHSSTPRAYVLNHSSDPHQLLANLQAPRLQQQPSPIADTQPSSLPPNYIPFPMEKLPQLHVTPSSGPAAGDGEEQEVQTSAGEENMSMDEVDATDVDQANGQGRKRARGKQSSAAGHPRKRRRKTGKRGGWSKGMQLGHRPAIDPGPEFTQILKEANNAWVELDIDQALELCLKAIAINPEIYAAHALLSEIYFYKGENERGIATLFTGAHSIPTDPDVWQRVAAACLERPYGDMQRSLQQASYCYARIISKNRKNLDARLQRASVNRQLENYRKAFSDLETILEHKPRHSDAMRLFADICVETHDLPKAKALYEETLDYYRQHGFEGEEEFTWADVLVYIQLLAQEEPPELALENSIANLKRLSRWLLGRQDETYWDEYTEDDREWDSEDEPRRVTVLQFIPGRHPPDAYGPGLPLELRSRLGMLRLKQGPEQLEEALAHFEWLEADARDLTAALWQYPDLFLEVAQALHEAKEHNQALRYLEALKEAKAYDDMTDYWLLIAANSYICSNKEQAIECYEEARALDENCIEARTQLSKLYADLGDKEQALECAREAVVIADNSLQKTERRKYERKEQRLAREGAEKALKEAYKLPGVVEPGAPVNSLEARLQRVPKSKARRKQKVSELAARVVNDTGLSRKSPHKPETPVEESTFTEAPPDHIEKSPNAQPETVVEAPADNTGTSTTVQPENVKDKVKANRPRKEPTTRRVRQPALAKPKRMNAEEREVHRTETINNLYQTLLDNTEAMRSGDEIARHTWMECAESLIIDFRTNRAFYPGERAAKKRPPYDSDMRNATNSRKRPDDSQDPDHDPDFPMPSVEGLTQHQQPATTYRDISLPDWLDVFLEYALLLASDPGPTAEAHRQQRCYAIIRAALDCIVWYNDPPSVLLIHVTHLVCALALRDAHTLFNNVLRWFVRTYQFCTDAYRLFAALNLFFPHPLDKAGKEGQMQNAAFRTGPSQKFWFRQVMILDANLPTDYDPEGWGPVPSNMRNADKEIRKDDDEDGGGGGMGMPPRAYRDADGQVILPDEMDVVLLTLYGHILYAGNSFPSALNYFFRALSLDPKNPVVLLSVALSYLHEMAKRQNVDRHMYALQGWAFFEEYVDARREWADKKGDKDLEAVVEREIDFNRARCWHMLGMSDLAVRGYEKILAVPPELAKVNQRADEAVEVEGEGEDDDQAQQKPGTEQDGKQKHAGEYAMEAAYAIQTMYALSGNAIMAKEVTERYLVV</sequence>
<evidence type="ECO:0000313" key="3">
    <source>
        <dbReference type="EMBL" id="KIW58318.1"/>
    </source>
</evidence>
<dbReference type="OrthoDB" id="9991317at2759"/>
<feature type="compositionally biased region" description="Polar residues" evidence="2">
    <location>
        <begin position="55"/>
        <end position="66"/>
    </location>
</feature>
<dbReference type="InterPro" id="IPR011990">
    <property type="entry name" value="TPR-like_helical_dom_sf"/>
</dbReference>
<reference evidence="3 4" key="1">
    <citation type="submission" date="2015-01" db="EMBL/GenBank/DDBJ databases">
        <title>The Genome Sequence of Exophiala xenobiotica CBS118157.</title>
        <authorList>
            <consortium name="The Broad Institute Genomics Platform"/>
            <person name="Cuomo C."/>
            <person name="de Hoog S."/>
            <person name="Gorbushina A."/>
            <person name="Stielow B."/>
            <person name="Teixiera M."/>
            <person name="Abouelleil A."/>
            <person name="Chapman S.B."/>
            <person name="Priest M."/>
            <person name="Young S.K."/>
            <person name="Wortman J."/>
            <person name="Nusbaum C."/>
            <person name="Birren B."/>
        </authorList>
    </citation>
    <scope>NUCLEOTIDE SEQUENCE [LARGE SCALE GENOMIC DNA]</scope>
    <source>
        <strain evidence="3 4">CBS 118157</strain>
    </source>
</reference>
<feature type="region of interest" description="Disordered" evidence="2">
    <location>
        <begin position="98"/>
        <end position="148"/>
    </location>
</feature>
<dbReference type="Proteomes" id="UP000054342">
    <property type="component" value="Unassembled WGS sequence"/>
</dbReference>
<proteinExistence type="predicted"/>
<dbReference type="STRING" id="348802.A0A0D2ERG5"/>
<organism evidence="3 4">
    <name type="scientific">Exophiala xenobiotica</name>
    <dbReference type="NCBI Taxonomy" id="348802"/>
    <lineage>
        <taxon>Eukaryota</taxon>
        <taxon>Fungi</taxon>
        <taxon>Dikarya</taxon>
        <taxon>Ascomycota</taxon>
        <taxon>Pezizomycotina</taxon>
        <taxon>Eurotiomycetes</taxon>
        <taxon>Chaetothyriomycetidae</taxon>
        <taxon>Chaetothyriales</taxon>
        <taxon>Herpotrichiellaceae</taxon>
        <taxon>Exophiala</taxon>
    </lineage>
</organism>
<feature type="region of interest" description="Disordered" evidence="2">
    <location>
        <begin position="839"/>
        <end position="956"/>
    </location>
</feature>
<feature type="compositionally biased region" description="Acidic residues" evidence="2">
    <location>
        <begin position="1396"/>
        <end position="1408"/>
    </location>
</feature>
<feature type="compositionally biased region" description="Basic and acidic residues" evidence="2">
    <location>
        <begin position="919"/>
        <end position="935"/>
    </location>
</feature>
<evidence type="ECO:0000313" key="4">
    <source>
        <dbReference type="Proteomes" id="UP000054342"/>
    </source>
</evidence>
<dbReference type="GO" id="GO:0006383">
    <property type="term" value="P:transcription by RNA polymerase III"/>
    <property type="evidence" value="ECO:0007669"/>
    <property type="project" value="InterPro"/>
</dbReference>
<feature type="compositionally biased region" description="Polar residues" evidence="2">
    <location>
        <begin position="1"/>
        <end position="14"/>
    </location>
</feature>
<evidence type="ECO:0000256" key="2">
    <source>
        <dbReference type="SAM" id="MobiDB-lite"/>
    </source>
</evidence>
<feature type="compositionally biased region" description="Low complexity" evidence="2">
    <location>
        <begin position="27"/>
        <end position="46"/>
    </location>
</feature>
<feature type="compositionally biased region" description="Basic and acidic residues" evidence="2">
    <location>
        <begin position="1029"/>
        <end position="1042"/>
    </location>
</feature>
<accession>A0A0D2ERG5</accession>